<accession>A0AAE9PTH7</accession>
<feature type="transmembrane region" description="Helical" evidence="1">
    <location>
        <begin position="20"/>
        <end position="39"/>
    </location>
</feature>
<proteinExistence type="predicted"/>
<keyword evidence="1" id="KW-0812">Transmembrane</keyword>
<dbReference type="EMBL" id="OP744025">
    <property type="protein sequence ID" value="UZZ64249.1"/>
    <property type="molecule type" value="Genomic_DNA"/>
</dbReference>
<organism evidence="2 3">
    <name type="scientific">Escherichia phage A5-4</name>
    <dbReference type="NCBI Taxonomy" id="2996162"/>
    <lineage>
        <taxon>Viruses</taxon>
        <taxon>Duplodnaviria</taxon>
        <taxon>Heunggongvirae</taxon>
        <taxon>Uroviricota</taxon>
        <taxon>Caudoviricetes</taxon>
        <taxon>Vequintavirinae</taxon>
    </lineage>
</organism>
<feature type="transmembrane region" description="Helical" evidence="1">
    <location>
        <begin position="78"/>
        <end position="99"/>
    </location>
</feature>
<evidence type="ECO:0000256" key="1">
    <source>
        <dbReference type="SAM" id="Phobius"/>
    </source>
</evidence>
<keyword evidence="1" id="KW-1133">Transmembrane helix</keyword>
<feature type="transmembrane region" description="Helical" evidence="1">
    <location>
        <begin position="51"/>
        <end position="72"/>
    </location>
</feature>
<reference evidence="2 3" key="1">
    <citation type="submission" date="2022-10" db="EMBL/GenBank/DDBJ databases">
        <authorList>
            <person name="Cortes-Martin A."/>
            <person name="Buttimer C.T.H."/>
            <person name="Hill C."/>
        </authorList>
    </citation>
    <scope>NUCLEOTIDE SEQUENCE [LARGE SCALE GENOMIC DNA]</scope>
</reference>
<name>A0AAE9PTH7_9CAUD</name>
<keyword evidence="3" id="KW-1185">Reference proteome</keyword>
<protein>
    <submittedName>
        <fullName evidence="2">Uncharacterized protein</fullName>
    </submittedName>
</protein>
<gene>
    <name evidence="2" type="ORF">A54_9</name>
</gene>
<evidence type="ECO:0000313" key="2">
    <source>
        <dbReference type="EMBL" id="UZZ64249.1"/>
    </source>
</evidence>
<sequence length="107" mass="11967">MIEAIINVFVFWEGFSRSFVTAPWLIGIFSVGSIAGLFLKLRHNYINYSKMWLGTEVLFSACFGLMILVLIYGLPFTVFALLLAGIGRFIVCLVEKAVIASVPRKTE</sequence>
<dbReference type="Proteomes" id="UP001236076">
    <property type="component" value="Segment"/>
</dbReference>
<evidence type="ECO:0000313" key="3">
    <source>
        <dbReference type="Proteomes" id="UP001236076"/>
    </source>
</evidence>
<keyword evidence="1" id="KW-0472">Membrane</keyword>